<name>A0ABD3H0S2_9MARC</name>
<dbReference type="InterPro" id="IPR000477">
    <property type="entry name" value="RT_dom"/>
</dbReference>
<comment type="caution">
    <text evidence="3">The sequence shown here is derived from an EMBL/GenBank/DDBJ whole genome shotgun (WGS) entry which is preliminary data.</text>
</comment>
<accession>A0ABD3H0S2</accession>
<sequence length="1546" mass="173895">MSESNNVEQTNSAAAVDLISQLKKLSVASEESIKSAVYVKKNISAVKFFHKLEQVGLYSYCFEGSASLEAFRGWVASNWVRERRIKIVSTRPVGPSASLQSATPKKKGTELWTLASLPLDPRSSCTFIGSLSSMTLILSLRRSPRQSKSSVSPRGEEILLRKFLKQSPLFCGFPQLPISYQSRIPGRRFSGIHQRKHQGLQLLTSRRTVELVGFNCPSVFQTSPRLHKKTRNLQRPNLGDLPKRSFIGTAPSSGNATSSKSSSRPTSAKIPQTGREKESSVQTESRDASCQGFNEQAIVLFSAENRGKFFGAPGGGEGSWFSGPPGWDPSPIIEEITDLEQPATERKRQGKFKKTVRDILASRRKADARNSSGGVALLIRNSCTIKRWKAVNYRVIWADLEINGVSVPLVNMYVPVEPDRRRVFWEEIQRLLPAKKFFFAADWNMVEHPADSSTKSNWLTHSETVGFFNFKSRYHIQDVRECGCVSYGPRFTRAQSRDGKFCWSTLDKFYAPLSLLGGLQLDLVHHPDFPLSDHLPVSLLFSGQRRSQADNARSTYFNVDPRVLDDKDLRNKIDEIWQKHKGNGTLNTPEKYLNAWRELRSAVKDAQYLESQQLSTLDSKKKELRELASNADKSGEELDRYATLADQVRKLQSLHDHKIRLWSREKYLKQGETCSGYFLKKFKGKSFQAKIHSIKLDNGQVVRSQNDIVREVHRFYSNLYVMPVETGQIKADRERLLNLLQPVVSSGEGAFLTEVPSHREFTDILNTAPKGKAPGMDGFGYEAFLKIWGKIGEDYTALMANCWNTGEFPSCFLEGVIKLLPKDPRPESLHQWRPIALLSVHYKLLAKVIAARLAILLPNIVPTQQQGFIRGRGTHNCILNLLLANDSLKRVRRQGAFLMLDLEKAYDRLSLEFLWGVLDRLGFGEKFITILQSFSTGAVARVQQGISEGNMKAIKLADDITLDVLALADDTAIYLALHEESFQHLFGILAAFQSASGASVNWRKTKLMLLGKYTKPPDWLARFPFSVLGRSQTAKYLGVPVATVPRAQDSWAHIIAAVGKKVQALLLHRLSFEGRCVVLRFLVQTKLSYMLSFIHLTKSQDRVIRQIFRSLLWGTSHNGMLKTPLVAWEFLTAHGMDGGVGVCDLQLQGTAFLTKWVGNLLSHPPDTTWPALFSSMCRSLTGSSHAEALLLTDLHVAGYSPMFKKMLSAWGTLRRFLVWNQDVTGVPGSLSYSAGLLLLKKAGQISSEEEREGLRLGRRLNCRRWLDFQILHVLGDAGDAPIISKLLQFPALNSQFSFIPSDWAWDSPDGSTRRVFPILVSSSYSILSSDSSANRFKRLNSIWGLDWSAYEWMPMFKLIWLKGIPRRDSIFLWRLMFNGFFTGSMAARFGHENVHCRECGSTMEDCWHATASCPGRVQLWRTLGCRVNLFADPADRICSGSSLPLILWGLIPYRPHEKLVALLILVHGSRAAWRRRCELLFEDSTKELSWGSTIITVLEILLVDAKDASKARRVSLAKAMGLLLHCFPSPPDRFVKILEALIKATT</sequence>
<dbReference type="PANTHER" id="PTHR19446">
    <property type="entry name" value="REVERSE TRANSCRIPTASES"/>
    <property type="match status" value="1"/>
</dbReference>
<dbReference type="InterPro" id="IPR026960">
    <property type="entry name" value="RVT-Znf"/>
</dbReference>
<evidence type="ECO:0000259" key="2">
    <source>
        <dbReference type="PROSITE" id="PS50878"/>
    </source>
</evidence>
<dbReference type="Gene3D" id="3.60.10.10">
    <property type="entry name" value="Endonuclease/exonuclease/phosphatase"/>
    <property type="match status" value="1"/>
</dbReference>
<feature type="compositionally biased region" description="Basic and acidic residues" evidence="1">
    <location>
        <begin position="274"/>
        <end position="287"/>
    </location>
</feature>
<evidence type="ECO:0000313" key="3">
    <source>
        <dbReference type="EMBL" id="KAL3684022.1"/>
    </source>
</evidence>
<feature type="domain" description="Reverse transcriptase" evidence="2">
    <location>
        <begin position="801"/>
        <end position="1041"/>
    </location>
</feature>
<proteinExistence type="predicted"/>
<reference evidence="3 4" key="1">
    <citation type="submission" date="2024-09" db="EMBL/GenBank/DDBJ databases">
        <title>Chromosome-scale assembly of Riccia sorocarpa.</title>
        <authorList>
            <person name="Paukszto L."/>
        </authorList>
    </citation>
    <scope>NUCLEOTIDE SEQUENCE [LARGE SCALE GENOMIC DNA]</scope>
    <source>
        <strain evidence="3">LP-2024</strain>
        <tissue evidence="3">Aerial parts of the thallus</tissue>
    </source>
</reference>
<dbReference type="Pfam" id="PF00078">
    <property type="entry name" value="RVT_1"/>
    <property type="match status" value="1"/>
</dbReference>
<dbReference type="CDD" id="cd01650">
    <property type="entry name" value="RT_nLTR_like"/>
    <property type="match status" value="1"/>
</dbReference>
<feature type="compositionally biased region" description="Low complexity" evidence="1">
    <location>
        <begin position="252"/>
        <end position="269"/>
    </location>
</feature>
<dbReference type="EMBL" id="JBJQOH010000006">
    <property type="protein sequence ID" value="KAL3684022.1"/>
    <property type="molecule type" value="Genomic_DNA"/>
</dbReference>
<protein>
    <recommendedName>
        <fullName evidence="2">Reverse transcriptase domain-containing protein</fullName>
    </recommendedName>
</protein>
<dbReference type="InterPro" id="IPR036691">
    <property type="entry name" value="Endo/exonu/phosph_ase_sf"/>
</dbReference>
<evidence type="ECO:0000256" key="1">
    <source>
        <dbReference type="SAM" id="MobiDB-lite"/>
    </source>
</evidence>
<keyword evidence="4" id="KW-1185">Reference proteome</keyword>
<dbReference type="SUPFAM" id="SSF56219">
    <property type="entry name" value="DNase I-like"/>
    <property type="match status" value="1"/>
</dbReference>
<dbReference type="Pfam" id="PF13966">
    <property type="entry name" value="zf-RVT"/>
    <property type="match status" value="1"/>
</dbReference>
<evidence type="ECO:0000313" key="4">
    <source>
        <dbReference type="Proteomes" id="UP001633002"/>
    </source>
</evidence>
<dbReference type="PROSITE" id="PS50878">
    <property type="entry name" value="RT_POL"/>
    <property type="match status" value="1"/>
</dbReference>
<organism evidence="3 4">
    <name type="scientific">Riccia sorocarpa</name>
    <dbReference type="NCBI Taxonomy" id="122646"/>
    <lineage>
        <taxon>Eukaryota</taxon>
        <taxon>Viridiplantae</taxon>
        <taxon>Streptophyta</taxon>
        <taxon>Embryophyta</taxon>
        <taxon>Marchantiophyta</taxon>
        <taxon>Marchantiopsida</taxon>
        <taxon>Marchantiidae</taxon>
        <taxon>Marchantiales</taxon>
        <taxon>Ricciaceae</taxon>
        <taxon>Riccia</taxon>
    </lineage>
</organism>
<feature type="region of interest" description="Disordered" evidence="1">
    <location>
        <begin position="225"/>
        <end position="288"/>
    </location>
</feature>
<gene>
    <name evidence="3" type="ORF">R1sor_002044</name>
</gene>
<dbReference type="Proteomes" id="UP001633002">
    <property type="component" value="Unassembled WGS sequence"/>
</dbReference>